<dbReference type="Proteomes" id="UP001108123">
    <property type="component" value="Unassembled WGS sequence"/>
</dbReference>
<dbReference type="GO" id="GO:0061504">
    <property type="term" value="P:cyclic threonylcarbamoyladenosine biosynthetic process"/>
    <property type="evidence" value="ECO:0007669"/>
    <property type="project" value="TreeGrafter"/>
</dbReference>
<organism evidence="2 3">
    <name type="scientific">Anaerosalibacter bizertensis</name>
    <dbReference type="NCBI Taxonomy" id="932217"/>
    <lineage>
        <taxon>Bacteria</taxon>
        <taxon>Bacillati</taxon>
        <taxon>Bacillota</taxon>
        <taxon>Tissierellia</taxon>
        <taxon>Tissierellales</taxon>
        <taxon>Sporanaerobacteraceae</taxon>
        <taxon>Anaerosalibacter</taxon>
    </lineage>
</organism>
<dbReference type="EMBL" id="JAKNID010000019">
    <property type="protein sequence ID" value="MCG4565090.1"/>
    <property type="molecule type" value="Genomic_DNA"/>
</dbReference>
<dbReference type="InterPro" id="IPR035985">
    <property type="entry name" value="Ubiquitin-activating_enz"/>
</dbReference>
<dbReference type="InterPro" id="IPR000594">
    <property type="entry name" value="ThiF_NAD_FAD-bd"/>
</dbReference>
<dbReference type="CDD" id="cd00757">
    <property type="entry name" value="ThiF_MoeB_HesA_family"/>
    <property type="match status" value="1"/>
</dbReference>
<proteinExistence type="predicted"/>
<dbReference type="Gene3D" id="3.40.50.720">
    <property type="entry name" value="NAD(P)-binding Rossmann-like Domain"/>
    <property type="match status" value="1"/>
</dbReference>
<evidence type="ECO:0000259" key="1">
    <source>
        <dbReference type="Pfam" id="PF00899"/>
    </source>
</evidence>
<dbReference type="SUPFAM" id="SSF69572">
    <property type="entry name" value="Activating enzymes of the ubiquitin-like proteins"/>
    <property type="match status" value="1"/>
</dbReference>
<protein>
    <submittedName>
        <fullName evidence="2">HesA/MoeB/ThiF family protein</fullName>
    </submittedName>
</protein>
<dbReference type="GO" id="GO:0061503">
    <property type="term" value="F:tRNA threonylcarbamoyladenosine dehydratase"/>
    <property type="evidence" value="ECO:0007669"/>
    <property type="project" value="TreeGrafter"/>
</dbReference>
<dbReference type="InterPro" id="IPR045886">
    <property type="entry name" value="ThiF/MoeB/HesA"/>
</dbReference>
<evidence type="ECO:0000313" key="2">
    <source>
        <dbReference type="EMBL" id="MCG4565090.1"/>
    </source>
</evidence>
<comment type="caution">
    <text evidence="2">The sequence shown here is derived from an EMBL/GenBank/DDBJ whole genome shotgun (WGS) entry which is preliminary data.</text>
</comment>
<evidence type="ECO:0000313" key="3">
    <source>
        <dbReference type="Proteomes" id="UP001108123"/>
    </source>
</evidence>
<feature type="domain" description="THIF-type NAD/FAD binding fold" evidence="1">
    <location>
        <begin position="4"/>
        <end position="224"/>
    </location>
</feature>
<dbReference type="Pfam" id="PF00899">
    <property type="entry name" value="ThiF"/>
    <property type="match status" value="1"/>
</dbReference>
<reference evidence="2" key="1">
    <citation type="submission" date="2022-01" db="EMBL/GenBank/DDBJ databases">
        <title>Collection of gut derived symbiotic bacterial strains cultured from healthy donors.</title>
        <authorList>
            <person name="Lin H."/>
            <person name="Kohout C."/>
            <person name="Waligurski E."/>
            <person name="Pamer E.G."/>
        </authorList>
    </citation>
    <scope>NUCLEOTIDE SEQUENCE</scope>
    <source>
        <strain evidence="2">MSK.14.39</strain>
    </source>
</reference>
<name>A0A9Q4FLZ1_9FIRM</name>
<gene>
    <name evidence="2" type="ORF">L0P62_06475</name>
</gene>
<dbReference type="AlphaFoldDB" id="A0A9Q4FLZ1"/>
<dbReference type="PANTHER" id="PTHR43267:SF1">
    <property type="entry name" value="TRNA THREONYLCARBAMOYLADENOSINE DEHYDRATASE"/>
    <property type="match status" value="1"/>
</dbReference>
<dbReference type="RefSeq" id="WP_226808854.1">
    <property type="nucleotide sequence ID" value="NZ_JAHLOA010000005.1"/>
</dbReference>
<sequence>MIRYERNMSALSKKENEKLKDFSVVVIGCGGLGGYTVEMLARLGIGHITVVDGDSFSESNLNRQILSNNQNLGKNKAVEAKKRMEIVNELIEVVPVTKFIDEYNGTDILKGHDIVIDGLDNIDTRFLLQEKCEELKIPFVHGAIGGWYGQVTTIFPGDRTLDFIYRNRRKEGIEKRFGNPSFIPALVSSIQVSETIKVLIKRGEILRKKLLVIDLLYQDFKIINFQ</sequence>
<dbReference type="GO" id="GO:0008641">
    <property type="term" value="F:ubiquitin-like modifier activating enzyme activity"/>
    <property type="evidence" value="ECO:0007669"/>
    <property type="project" value="InterPro"/>
</dbReference>
<dbReference type="PANTHER" id="PTHR43267">
    <property type="entry name" value="TRNA THREONYLCARBAMOYLADENOSINE DEHYDRATASE"/>
    <property type="match status" value="1"/>
</dbReference>
<keyword evidence="3" id="KW-1185">Reference proteome</keyword>
<accession>A0A9Q4FLZ1</accession>